<evidence type="ECO:0000313" key="2">
    <source>
        <dbReference type="Proteomes" id="UP001501508"/>
    </source>
</evidence>
<evidence type="ECO:0000313" key="1">
    <source>
        <dbReference type="EMBL" id="GAA4435589.1"/>
    </source>
</evidence>
<sequence length="208" mass="24833">MKENTENFPQGACIETIRYMDARPENLAHHNLRMNRTRQDLFGSEDFVDLGELIRIPDMLPSHVYKCRVTYTHQIVAVEWEPYQRRVIRSLQVVHNETIDYTYKYRQRHDLEKIYSQKKKHDDVLIVRNGYLTDAYVCNIALLKGDKWLTPALPLLKGTQRELLLEQDKIYEADIHLDNLPDFTHIRLFNAMMPWRDAIELPVRQIFH</sequence>
<comment type="caution">
    <text evidence="1">The sequence shown here is derived from an EMBL/GenBank/DDBJ whole genome shotgun (WGS) entry which is preliminary data.</text>
</comment>
<gene>
    <name evidence="1" type="ORF">GCM10023091_12310</name>
</gene>
<keyword evidence="1" id="KW-0032">Aminotransferase</keyword>
<keyword evidence="1" id="KW-0808">Transferase</keyword>
<dbReference type="Pfam" id="PF01063">
    <property type="entry name" value="Aminotran_4"/>
    <property type="match status" value="1"/>
</dbReference>
<dbReference type="InterPro" id="IPR036038">
    <property type="entry name" value="Aminotransferase-like"/>
</dbReference>
<dbReference type="RefSeq" id="WP_345027370.1">
    <property type="nucleotide sequence ID" value="NZ_BAABEY010000012.1"/>
</dbReference>
<dbReference type="Gene3D" id="3.20.10.10">
    <property type="entry name" value="D-amino Acid Aminotransferase, subunit A, domain 2"/>
    <property type="match status" value="1"/>
</dbReference>
<keyword evidence="2" id="KW-1185">Reference proteome</keyword>
<dbReference type="Proteomes" id="UP001501508">
    <property type="component" value="Unassembled WGS sequence"/>
</dbReference>
<dbReference type="EMBL" id="BAABEY010000012">
    <property type="protein sequence ID" value="GAA4435589.1"/>
    <property type="molecule type" value="Genomic_DNA"/>
</dbReference>
<dbReference type="SUPFAM" id="SSF56752">
    <property type="entry name" value="D-aminoacid aminotransferase-like PLP-dependent enzymes"/>
    <property type="match status" value="1"/>
</dbReference>
<dbReference type="Gene3D" id="3.30.470.10">
    <property type="match status" value="1"/>
</dbReference>
<dbReference type="InterPro" id="IPR001544">
    <property type="entry name" value="Aminotrans_IV"/>
</dbReference>
<proteinExistence type="predicted"/>
<dbReference type="InterPro" id="IPR043132">
    <property type="entry name" value="BCAT-like_C"/>
</dbReference>
<name>A0ABP8LSD1_9BACT</name>
<accession>A0ABP8LSD1</accession>
<dbReference type="InterPro" id="IPR043131">
    <property type="entry name" value="BCAT-like_N"/>
</dbReference>
<dbReference type="GO" id="GO:0008483">
    <property type="term" value="F:transaminase activity"/>
    <property type="evidence" value="ECO:0007669"/>
    <property type="project" value="UniProtKB-KW"/>
</dbReference>
<organism evidence="1 2">
    <name type="scientific">Ravibacter arvi</name>
    <dbReference type="NCBI Taxonomy" id="2051041"/>
    <lineage>
        <taxon>Bacteria</taxon>
        <taxon>Pseudomonadati</taxon>
        <taxon>Bacteroidota</taxon>
        <taxon>Cytophagia</taxon>
        <taxon>Cytophagales</taxon>
        <taxon>Spirosomataceae</taxon>
        <taxon>Ravibacter</taxon>
    </lineage>
</organism>
<protein>
    <submittedName>
        <fullName evidence="1">Aminotransferase class IV family protein</fullName>
    </submittedName>
</protein>
<reference evidence="2" key="1">
    <citation type="journal article" date="2019" name="Int. J. Syst. Evol. Microbiol.">
        <title>The Global Catalogue of Microorganisms (GCM) 10K type strain sequencing project: providing services to taxonomists for standard genome sequencing and annotation.</title>
        <authorList>
            <consortium name="The Broad Institute Genomics Platform"/>
            <consortium name="The Broad Institute Genome Sequencing Center for Infectious Disease"/>
            <person name="Wu L."/>
            <person name="Ma J."/>
        </authorList>
    </citation>
    <scope>NUCLEOTIDE SEQUENCE [LARGE SCALE GENOMIC DNA]</scope>
    <source>
        <strain evidence="2">JCM 31920</strain>
    </source>
</reference>